<sequence length="151" mass="16913">MSDVVRQGRAAGLYVSWHRSDIDGRDHAVTDEEFSRGWRDALGRYEGLCGHVVLPTSMLVAPGRPCVRCRAFLAARTTLPTVEQRLHPPRHRKPSRWRRLFQHVPQVNVPEQAHSHSARTSRARGFQTSAGAGSAPIAPALAGRHERRSER</sequence>
<dbReference type="STRING" id="112413.SAMN05421854_12464"/>
<dbReference type="AlphaFoldDB" id="A0A1I6B9K6"/>
<dbReference type="EMBL" id="FOWC01000024">
    <property type="protein sequence ID" value="SFQ77569.1"/>
    <property type="molecule type" value="Genomic_DNA"/>
</dbReference>
<dbReference type="Proteomes" id="UP000199137">
    <property type="component" value="Unassembled WGS sequence"/>
</dbReference>
<dbReference type="RefSeq" id="WP_093577149.1">
    <property type="nucleotide sequence ID" value="NZ_FOWC01000024.1"/>
</dbReference>
<name>A0A1I6B9K6_9PSEU</name>
<proteinExistence type="predicted"/>
<reference evidence="2 3" key="1">
    <citation type="submission" date="2016-10" db="EMBL/GenBank/DDBJ databases">
        <authorList>
            <person name="de Groot N.N."/>
        </authorList>
    </citation>
    <scope>NUCLEOTIDE SEQUENCE [LARGE SCALE GENOMIC DNA]</scope>
    <source>
        <strain evidence="2 3">DSM 44637</strain>
    </source>
</reference>
<dbReference type="OrthoDB" id="3637666at2"/>
<evidence type="ECO:0000313" key="2">
    <source>
        <dbReference type="EMBL" id="SFQ77569.1"/>
    </source>
</evidence>
<evidence type="ECO:0000313" key="3">
    <source>
        <dbReference type="Proteomes" id="UP000199137"/>
    </source>
</evidence>
<feature type="region of interest" description="Disordered" evidence="1">
    <location>
        <begin position="108"/>
        <end position="151"/>
    </location>
</feature>
<evidence type="ECO:0000256" key="1">
    <source>
        <dbReference type="SAM" id="MobiDB-lite"/>
    </source>
</evidence>
<organism evidence="2 3">
    <name type="scientific">Amycolatopsis rubida</name>
    <dbReference type="NCBI Taxonomy" id="112413"/>
    <lineage>
        <taxon>Bacteria</taxon>
        <taxon>Bacillati</taxon>
        <taxon>Actinomycetota</taxon>
        <taxon>Actinomycetes</taxon>
        <taxon>Pseudonocardiales</taxon>
        <taxon>Pseudonocardiaceae</taxon>
        <taxon>Amycolatopsis</taxon>
    </lineage>
</organism>
<accession>A0A1I6B9K6</accession>
<gene>
    <name evidence="2" type="ORF">SAMN05421854_12464</name>
</gene>
<protein>
    <submittedName>
        <fullName evidence="2">Uncharacterized protein</fullName>
    </submittedName>
</protein>
<feature type="compositionally biased region" description="Low complexity" evidence="1">
    <location>
        <begin position="129"/>
        <end position="142"/>
    </location>
</feature>